<dbReference type="InterPro" id="IPR001455">
    <property type="entry name" value="TusA-like"/>
</dbReference>
<keyword evidence="3" id="KW-1185">Reference proteome</keyword>
<evidence type="ECO:0000313" key="3">
    <source>
        <dbReference type="Proteomes" id="UP000015525"/>
    </source>
</evidence>
<dbReference type="InterPro" id="IPR036868">
    <property type="entry name" value="TusA-like_sf"/>
</dbReference>
<dbReference type="Gene3D" id="3.30.110.40">
    <property type="entry name" value="TusA-like domain"/>
    <property type="match status" value="1"/>
</dbReference>
<gene>
    <name evidence="2" type="ORF">L288_06420</name>
</gene>
<reference evidence="2 3" key="1">
    <citation type="journal article" date="2013" name="Genome Announc.">
        <title>Draft Genome Sequence of Sphingobium quisquiliarum Strain P25T, a Novel Hexachlorocyclohexane (HCH)-Degrading Bacterium Isolated from an HCH Dumpsite.</title>
        <authorList>
            <person name="Kumar Singh A."/>
            <person name="Sangwan N."/>
            <person name="Sharma A."/>
            <person name="Gupta V."/>
            <person name="Khurana J.P."/>
            <person name="Lal R."/>
        </authorList>
    </citation>
    <scope>NUCLEOTIDE SEQUENCE [LARGE SCALE GENOMIC DNA]</scope>
    <source>
        <strain evidence="2 3">P25</strain>
    </source>
</reference>
<dbReference type="EMBL" id="ATHO01000055">
    <property type="protein sequence ID" value="EQB09147.1"/>
    <property type="molecule type" value="Genomic_DNA"/>
</dbReference>
<evidence type="ECO:0000313" key="2">
    <source>
        <dbReference type="EMBL" id="EQB09147.1"/>
    </source>
</evidence>
<comment type="caution">
    <text evidence="2">The sequence shown here is derived from an EMBL/GenBank/DDBJ whole genome shotgun (WGS) entry which is preliminary data.</text>
</comment>
<dbReference type="RefSeq" id="WP_021237578.1">
    <property type="nucleotide sequence ID" value="NZ_ATHO01000055.1"/>
</dbReference>
<dbReference type="Pfam" id="PF01206">
    <property type="entry name" value="TusA"/>
    <property type="match status" value="1"/>
</dbReference>
<accession>T0H806</accession>
<sequence length="71" mass="7581">MPASDALHIDARGMKCPWPALRAARAMRSASAVTIEADDPVAPGELEALAVQQGWAFTANGGHHFRLERQG</sequence>
<name>T0H806_9SPHN</name>
<dbReference type="AlphaFoldDB" id="T0H806"/>
<dbReference type="Proteomes" id="UP000015525">
    <property type="component" value="Unassembled WGS sequence"/>
</dbReference>
<proteinExistence type="predicted"/>
<evidence type="ECO:0000259" key="1">
    <source>
        <dbReference type="Pfam" id="PF01206"/>
    </source>
</evidence>
<protein>
    <submittedName>
        <fullName evidence="2">Redox protein</fullName>
    </submittedName>
</protein>
<dbReference type="SUPFAM" id="SSF64307">
    <property type="entry name" value="SirA-like"/>
    <property type="match status" value="1"/>
</dbReference>
<dbReference type="PATRIC" id="fig|1329909.3.peg.1238"/>
<feature type="domain" description="UPF0033" evidence="1">
    <location>
        <begin position="9"/>
        <end position="63"/>
    </location>
</feature>
<organism evidence="2 3">
    <name type="scientific">Sphingobium quisquiliarum P25</name>
    <dbReference type="NCBI Taxonomy" id="1329909"/>
    <lineage>
        <taxon>Bacteria</taxon>
        <taxon>Pseudomonadati</taxon>
        <taxon>Pseudomonadota</taxon>
        <taxon>Alphaproteobacteria</taxon>
        <taxon>Sphingomonadales</taxon>
        <taxon>Sphingomonadaceae</taxon>
        <taxon>Sphingobium</taxon>
    </lineage>
</organism>